<dbReference type="InterPro" id="IPR050482">
    <property type="entry name" value="Sensor_HK_TwoCompSys"/>
</dbReference>
<keyword evidence="5" id="KW-0902">Two-component regulatory system</keyword>
<evidence type="ECO:0000313" key="9">
    <source>
        <dbReference type="EMBL" id="MBD1382594.1"/>
    </source>
</evidence>
<dbReference type="InterPro" id="IPR003594">
    <property type="entry name" value="HATPase_dom"/>
</dbReference>
<dbReference type="CDD" id="cd16917">
    <property type="entry name" value="HATPase_UhpB-NarQ-NarX-like"/>
    <property type="match status" value="1"/>
</dbReference>
<dbReference type="InterPro" id="IPR036890">
    <property type="entry name" value="HATPase_C_sf"/>
</dbReference>
<feature type="domain" description="Histidine kinase/HSP90-like ATPase" evidence="7">
    <location>
        <begin position="675"/>
        <end position="750"/>
    </location>
</feature>
<feature type="transmembrane region" description="Helical" evidence="6">
    <location>
        <begin position="239"/>
        <end position="257"/>
    </location>
</feature>
<dbReference type="Pfam" id="PF02518">
    <property type="entry name" value="HATPase_c"/>
    <property type="match status" value="1"/>
</dbReference>
<keyword evidence="10" id="KW-1185">Reference proteome</keyword>
<dbReference type="GO" id="GO:0016020">
    <property type="term" value="C:membrane"/>
    <property type="evidence" value="ECO:0007669"/>
    <property type="project" value="InterPro"/>
</dbReference>
<evidence type="ECO:0000313" key="10">
    <source>
        <dbReference type="Proteomes" id="UP000626844"/>
    </source>
</evidence>
<dbReference type="Gene3D" id="3.30.565.10">
    <property type="entry name" value="Histidine kinase-like ATPase, C-terminal domain"/>
    <property type="match status" value="1"/>
</dbReference>
<dbReference type="EMBL" id="JACXAI010000033">
    <property type="protein sequence ID" value="MBD1382594.1"/>
    <property type="molecule type" value="Genomic_DNA"/>
</dbReference>
<evidence type="ECO:0000256" key="4">
    <source>
        <dbReference type="ARBA" id="ARBA00022777"/>
    </source>
</evidence>
<dbReference type="Gene3D" id="1.20.5.1930">
    <property type="match status" value="1"/>
</dbReference>
<dbReference type="GO" id="GO:0000155">
    <property type="term" value="F:phosphorelay sensor kinase activity"/>
    <property type="evidence" value="ECO:0007669"/>
    <property type="project" value="InterPro"/>
</dbReference>
<feature type="transmembrane region" description="Helical" evidence="6">
    <location>
        <begin position="209"/>
        <end position="233"/>
    </location>
</feature>
<keyword evidence="6" id="KW-0812">Transmembrane</keyword>
<dbReference type="Proteomes" id="UP000626844">
    <property type="component" value="Unassembled WGS sequence"/>
</dbReference>
<keyword evidence="6" id="KW-1133">Transmembrane helix</keyword>
<feature type="transmembrane region" description="Helical" evidence="6">
    <location>
        <begin position="297"/>
        <end position="318"/>
    </location>
</feature>
<dbReference type="SUPFAM" id="SSF50156">
    <property type="entry name" value="PDZ domain-like"/>
    <property type="match status" value="1"/>
</dbReference>
<keyword evidence="3" id="KW-0808">Transferase</keyword>
<feature type="transmembrane region" description="Helical" evidence="6">
    <location>
        <begin position="147"/>
        <end position="164"/>
    </location>
</feature>
<feature type="transmembrane region" description="Helical" evidence="6">
    <location>
        <begin position="363"/>
        <end position="383"/>
    </location>
</feature>
<feature type="transmembrane region" description="Helical" evidence="6">
    <location>
        <begin position="269"/>
        <end position="291"/>
    </location>
</feature>
<organism evidence="9 10">
    <name type="scientific">Metabacillus arenae</name>
    <dbReference type="NCBI Taxonomy" id="2771434"/>
    <lineage>
        <taxon>Bacteria</taxon>
        <taxon>Bacillati</taxon>
        <taxon>Bacillota</taxon>
        <taxon>Bacilli</taxon>
        <taxon>Bacillales</taxon>
        <taxon>Bacillaceae</taxon>
        <taxon>Metabacillus</taxon>
    </lineage>
</organism>
<dbReference type="EC" id="2.7.13.3" evidence="2"/>
<gene>
    <name evidence="9" type="ORF">IC621_20535</name>
</gene>
<feature type="domain" description="Signal transduction histidine kinase subgroup 3 dimerisation and phosphoacceptor" evidence="8">
    <location>
        <begin position="569"/>
        <end position="634"/>
    </location>
</feature>
<dbReference type="AlphaFoldDB" id="A0A926S341"/>
<comment type="catalytic activity">
    <reaction evidence="1">
        <text>ATP + protein L-histidine = ADP + protein N-phospho-L-histidine.</text>
        <dbReference type="EC" id="2.7.13.3"/>
    </reaction>
</comment>
<evidence type="ECO:0000256" key="3">
    <source>
        <dbReference type="ARBA" id="ARBA00022679"/>
    </source>
</evidence>
<dbReference type="GO" id="GO:0046983">
    <property type="term" value="F:protein dimerization activity"/>
    <property type="evidence" value="ECO:0007669"/>
    <property type="project" value="InterPro"/>
</dbReference>
<feature type="transmembrane region" description="Helical" evidence="6">
    <location>
        <begin position="176"/>
        <end position="197"/>
    </location>
</feature>
<evidence type="ECO:0000256" key="5">
    <source>
        <dbReference type="ARBA" id="ARBA00023012"/>
    </source>
</evidence>
<feature type="transmembrane region" description="Helical" evidence="6">
    <location>
        <begin position="9"/>
        <end position="28"/>
    </location>
</feature>
<keyword evidence="6" id="KW-0472">Membrane</keyword>
<name>A0A926S341_9BACI</name>
<evidence type="ECO:0000256" key="6">
    <source>
        <dbReference type="SAM" id="Phobius"/>
    </source>
</evidence>
<dbReference type="RefSeq" id="WP_191160942.1">
    <property type="nucleotide sequence ID" value="NZ_JACXAI010000033.1"/>
</dbReference>
<accession>A0A926S341</accession>
<dbReference type="PANTHER" id="PTHR24421:SF60">
    <property type="entry name" value="SENSOR HISTIDINE KINASE COMP"/>
    <property type="match status" value="1"/>
</dbReference>
<evidence type="ECO:0000259" key="8">
    <source>
        <dbReference type="Pfam" id="PF07730"/>
    </source>
</evidence>
<proteinExistence type="predicted"/>
<evidence type="ECO:0000259" key="7">
    <source>
        <dbReference type="Pfam" id="PF02518"/>
    </source>
</evidence>
<dbReference type="Pfam" id="PF07730">
    <property type="entry name" value="HisKA_3"/>
    <property type="match status" value="1"/>
</dbReference>
<comment type="caution">
    <text evidence="9">The sequence shown here is derived from an EMBL/GenBank/DDBJ whole genome shotgun (WGS) entry which is preliminary data.</text>
</comment>
<dbReference type="InterPro" id="IPR036034">
    <property type="entry name" value="PDZ_sf"/>
</dbReference>
<sequence>MSYRFNKIYVLLLLLSLVLSTYFVYQIAKSPYIGALTTIKDGQVIITEVEPNTWSKEVGIEKGDIVLKIDDSDPLSKYTVTHLESVEQIKNLTIKKETGEIIKYEVDFLLDNQFVFQVIIPLIVYFLSVYCSIFIYKSNRDSNKKSAIFLILFLLTISLAYLSAGGSARGDVFSRYLNLAFFLLTPILYLHFIYFYFKEMSNVWFGKKFLWISYSIIIINVLVEILIPFGPFLSIRRPLNLFSFLFLSLLVLSVMTVGHKKVSYRTQKYIIRVLIISNLLAFLPALLFYVIPYAFFGIQIFSPVILASFLIIIPFSLVYQFLATKIYDIEFIVGRVRYYALLAIVPAIIATLITLTLKTGDPLIYTTRIFIIIYVIFLSTFYLKEVFDFRFKLVRISEKYNYQHSIFKYTQKLRIANSIDQVILELKSVILEMMLVTEAKLFILDRNQNIVYISEDAVNNSIYDRYEKHIKEATMEIAKVVQFDKGFALNIGETQSKHYLLVCTSKINTPKLTRDEISCLKALAYYTNVTLENFLKLEEMMERVEIYQSEGNNPTWLSRVMYSIEEKQRSNLAKDLHDSVLQDLISLKRQLEVAAIEMESSPDKSINYMKDVQDNLIKVIATTRETCNELRPQILYDLGLDKALEKLIGQYKDLTSINIKLNIGNLSLPTDIEIQLNLYRISQELLNNAVKHSQAEHILLMLVSIKDRIVLHYEDDGVGTDEKSIFNKHESMGLSGIRERVKLLNGNMDVYE</sequence>
<dbReference type="InterPro" id="IPR011712">
    <property type="entry name" value="Sig_transdc_His_kin_sub3_dim/P"/>
</dbReference>
<protein>
    <recommendedName>
        <fullName evidence="2">histidine kinase</fullName>
        <ecNumber evidence="2">2.7.13.3</ecNumber>
    </recommendedName>
</protein>
<evidence type="ECO:0000256" key="1">
    <source>
        <dbReference type="ARBA" id="ARBA00000085"/>
    </source>
</evidence>
<reference evidence="9" key="1">
    <citation type="submission" date="2020-09" db="EMBL/GenBank/DDBJ databases">
        <title>A novel bacterium of genus Bacillus, isolated from South China Sea.</title>
        <authorList>
            <person name="Huang H."/>
            <person name="Mo K."/>
            <person name="Hu Y."/>
        </authorList>
    </citation>
    <scope>NUCLEOTIDE SEQUENCE</scope>
    <source>
        <strain evidence="9">IB182487</strain>
    </source>
</reference>
<evidence type="ECO:0000256" key="2">
    <source>
        <dbReference type="ARBA" id="ARBA00012438"/>
    </source>
</evidence>
<dbReference type="SUPFAM" id="SSF55874">
    <property type="entry name" value="ATPase domain of HSP90 chaperone/DNA topoisomerase II/histidine kinase"/>
    <property type="match status" value="1"/>
</dbReference>
<feature type="transmembrane region" description="Helical" evidence="6">
    <location>
        <begin position="114"/>
        <end position="135"/>
    </location>
</feature>
<dbReference type="PANTHER" id="PTHR24421">
    <property type="entry name" value="NITRATE/NITRITE SENSOR PROTEIN NARX-RELATED"/>
    <property type="match status" value="1"/>
</dbReference>
<feature type="transmembrane region" description="Helical" evidence="6">
    <location>
        <begin position="338"/>
        <end position="357"/>
    </location>
</feature>
<keyword evidence="4 9" id="KW-0418">Kinase</keyword>